<dbReference type="Proteomes" id="UP000680750">
    <property type="component" value="Chromosome"/>
</dbReference>
<keyword evidence="2" id="KW-1185">Reference proteome</keyword>
<dbReference type="AlphaFoldDB" id="A0A810L3X0"/>
<name>A0A810L3X0_9ACTN</name>
<gene>
    <name evidence="1" type="ORF">Asera_41810</name>
</gene>
<proteinExistence type="predicted"/>
<dbReference type="KEGG" id="aser:Asera_41810"/>
<organism evidence="1 2">
    <name type="scientific">Actinocatenispora sera</name>
    <dbReference type="NCBI Taxonomy" id="390989"/>
    <lineage>
        <taxon>Bacteria</taxon>
        <taxon>Bacillati</taxon>
        <taxon>Actinomycetota</taxon>
        <taxon>Actinomycetes</taxon>
        <taxon>Micromonosporales</taxon>
        <taxon>Micromonosporaceae</taxon>
        <taxon>Actinocatenispora</taxon>
    </lineage>
</organism>
<accession>A0A810L3X0</accession>
<protein>
    <submittedName>
        <fullName evidence="1">Uncharacterized protein</fullName>
    </submittedName>
</protein>
<reference evidence="1" key="1">
    <citation type="submission" date="2020-08" db="EMBL/GenBank/DDBJ databases">
        <title>Whole genome shotgun sequence of Actinocatenispora sera NBRC 101916.</title>
        <authorList>
            <person name="Komaki H."/>
            <person name="Tamura T."/>
        </authorList>
    </citation>
    <scope>NUCLEOTIDE SEQUENCE</scope>
    <source>
        <strain evidence="1">NBRC 101916</strain>
    </source>
</reference>
<evidence type="ECO:0000313" key="1">
    <source>
        <dbReference type="EMBL" id="BCJ30073.1"/>
    </source>
</evidence>
<evidence type="ECO:0000313" key="2">
    <source>
        <dbReference type="Proteomes" id="UP000680750"/>
    </source>
</evidence>
<sequence>MYLTLDAYRRLLGQVARLADTVELVCDADPARVPPQRAARAYAAPLGLSVYLARPYRPVERAIRAGTRRRPGP</sequence>
<dbReference type="EMBL" id="AP023354">
    <property type="protein sequence ID" value="BCJ30073.1"/>
    <property type="molecule type" value="Genomic_DNA"/>
</dbReference>